<evidence type="ECO:0000256" key="5">
    <source>
        <dbReference type="ARBA" id="ARBA00022790"/>
    </source>
</evidence>
<dbReference type="PROSITE" id="PS50250">
    <property type="entry name" value="PCI"/>
    <property type="match status" value="1"/>
</dbReference>
<dbReference type="Pfam" id="PF10602">
    <property type="entry name" value="RPN7"/>
    <property type="match status" value="1"/>
</dbReference>
<evidence type="ECO:0000256" key="6">
    <source>
        <dbReference type="ARBA" id="ARBA00023242"/>
    </source>
</evidence>
<reference evidence="9" key="1">
    <citation type="submission" date="2015-07" db="EMBL/GenBank/DDBJ databases">
        <title>Transcriptome Assembly of Anthurium amnicola.</title>
        <authorList>
            <person name="Suzuki J."/>
        </authorList>
    </citation>
    <scope>NUCLEOTIDE SEQUENCE</scope>
</reference>
<evidence type="ECO:0000256" key="3">
    <source>
        <dbReference type="ARBA" id="ARBA00008793"/>
    </source>
</evidence>
<feature type="domain" description="PCI" evidence="8">
    <location>
        <begin position="219"/>
        <end position="394"/>
    </location>
</feature>
<dbReference type="InterPro" id="IPR036390">
    <property type="entry name" value="WH_DNA-bd_sf"/>
</dbReference>
<gene>
    <name evidence="9" type="primary">CSN1_0</name>
    <name evidence="9" type="ORF">g.24527</name>
</gene>
<organism evidence="9">
    <name type="scientific">Anthurium amnicola</name>
    <dbReference type="NCBI Taxonomy" id="1678845"/>
    <lineage>
        <taxon>Eukaryota</taxon>
        <taxon>Viridiplantae</taxon>
        <taxon>Streptophyta</taxon>
        <taxon>Embryophyta</taxon>
        <taxon>Tracheophyta</taxon>
        <taxon>Spermatophyta</taxon>
        <taxon>Magnoliopsida</taxon>
        <taxon>Liliopsida</taxon>
        <taxon>Araceae</taxon>
        <taxon>Pothoideae</taxon>
        <taxon>Potheae</taxon>
        <taxon>Anthurium</taxon>
    </lineage>
</organism>
<evidence type="ECO:0000259" key="8">
    <source>
        <dbReference type="PROSITE" id="PS50250"/>
    </source>
</evidence>
<dbReference type="InterPro" id="IPR019585">
    <property type="entry name" value="Rpn7/CSN1"/>
</dbReference>
<evidence type="ECO:0000256" key="4">
    <source>
        <dbReference type="ARBA" id="ARBA00022490"/>
    </source>
</evidence>
<accession>A0A1D1YDE9</accession>
<evidence type="ECO:0000256" key="1">
    <source>
        <dbReference type="ARBA" id="ARBA00004123"/>
    </source>
</evidence>
<dbReference type="Pfam" id="PF01399">
    <property type="entry name" value="PCI"/>
    <property type="match status" value="1"/>
</dbReference>
<protein>
    <submittedName>
        <fullName evidence="9">COP9 signalosome complex subunit 1</fullName>
    </submittedName>
</protein>
<dbReference type="EMBL" id="GDJX01015269">
    <property type="protein sequence ID" value="JAT52667.1"/>
    <property type="molecule type" value="Transcribed_RNA"/>
</dbReference>
<name>A0A1D1YDE9_9ARAE</name>
<keyword evidence="5" id="KW-0736">Signalosome</keyword>
<dbReference type="PANTHER" id="PTHR14145">
    <property type="entry name" value="26S PROTESOME SUBUNIT 6"/>
    <property type="match status" value="1"/>
</dbReference>
<dbReference type="GO" id="GO:0005737">
    <property type="term" value="C:cytoplasm"/>
    <property type="evidence" value="ECO:0007669"/>
    <property type="project" value="UniProtKB-SubCell"/>
</dbReference>
<dbReference type="AlphaFoldDB" id="A0A1D1YDE9"/>
<comment type="subcellular location">
    <subcellularLocation>
        <location evidence="2">Cytoplasm</location>
    </subcellularLocation>
    <subcellularLocation>
        <location evidence="1">Nucleus</location>
    </subcellularLocation>
</comment>
<dbReference type="PANTHER" id="PTHR14145:SF2">
    <property type="entry name" value="COP9 SIGNALOSOME COMPLEX SUBUNIT 1"/>
    <property type="match status" value="1"/>
</dbReference>
<evidence type="ECO:0000313" key="9">
    <source>
        <dbReference type="EMBL" id="JAT52667.1"/>
    </source>
</evidence>
<sequence>MEDSNANAKRKRTLDIVVDAPNNLDLDTYISNYKGHTKVDRLLFIAKRCPSFQIDAYRLALQELRDHSLDHSRYISAATKLNEVLTAQGFPSFSIDNTWVDSTQKRAKSLLERLEVELKNYKNNLIKESIRMGHNDLGDHYYNCGNLTNALKCYSRTRDYCTTAKHVIEMCLNVIKVSIELGNFSHVHSYVIKAESTPDIQPAVQAKLKVAAALAHLDNNKYKLAARLFLETSFEISQPANNYSEVISPNDIAVYGGLCALASFDRSELKSKVIDNAEFKQFLELEPHIRELIHGFYNSKYSVVLDILDKWKNDYLLDLHLHSHVENLYDNIRKKALVQYFSPFLTVDMNKMAQSFGTNVPKLERELAKLITENHIQARIDSHKKILCAKQQDQRSGIFYKALKMGDEFEQSTNAMLLRMNLLKANLVVTTNQKSDNRRHN</sequence>
<dbReference type="Gene3D" id="1.25.40.570">
    <property type="match status" value="1"/>
</dbReference>
<dbReference type="InterPro" id="IPR045135">
    <property type="entry name" value="Rpn7_N"/>
</dbReference>
<dbReference type="InterPro" id="IPR000717">
    <property type="entry name" value="PCI_dom"/>
</dbReference>
<feature type="coiled-coil region" evidence="7">
    <location>
        <begin position="104"/>
        <end position="131"/>
    </location>
</feature>
<keyword evidence="6" id="KW-0539">Nucleus</keyword>
<comment type="similarity">
    <text evidence="3">Belongs to the CSN1 family.</text>
</comment>
<keyword evidence="7" id="KW-0175">Coiled coil</keyword>
<dbReference type="SMART" id="SM00088">
    <property type="entry name" value="PINT"/>
    <property type="match status" value="1"/>
</dbReference>
<dbReference type="GO" id="GO:0008180">
    <property type="term" value="C:COP9 signalosome"/>
    <property type="evidence" value="ECO:0007669"/>
    <property type="project" value="UniProtKB-KW"/>
</dbReference>
<evidence type="ECO:0000256" key="7">
    <source>
        <dbReference type="SAM" id="Coils"/>
    </source>
</evidence>
<evidence type="ECO:0000256" key="2">
    <source>
        <dbReference type="ARBA" id="ARBA00004496"/>
    </source>
</evidence>
<proteinExistence type="inferred from homology"/>
<dbReference type="SUPFAM" id="SSF46785">
    <property type="entry name" value="Winged helix' DNA-binding domain"/>
    <property type="match status" value="1"/>
</dbReference>
<keyword evidence="4" id="KW-0963">Cytoplasm</keyword>